<dbReference type="GO" id="GO:0010961">
    <property type="term" value="P:intracellular magnesium ion homeostasis"/>
    <property type="evidence" value="ECO:0007669"/>
    <property type="project" value="TreeGrafter"/>
</dbReference>
<accession>A0A1X6NGH6</accession>
<feature type="transmembrane region" description="Helical" evidence="1">
    <location>
        <begin position="162"/>
        <end position="187"/>
    </location>
</feature>
<reference evidence="2 3" key="1">
    <citation type="submission" date="2017-04" db="EMBL/GenBank/DDBJ databases">
        <title>Genome Sequence of the Model Brown-Rot Fungus Postia placenta SB12.</title>
        <authorList>
            <consortium name="DOE Joint Genome Institute"/>
            <person name="Gaskell J."/>
            <person name="Kersten P."/>
            <person name="Larrondo L.F."/>
            <person name="Canessa P."/>
            <person name="Martinez D."/>
            <person name="Hibbett D."/>
            <person name="Schmoll M."/>
            <person name="Kubicek C.P."/>
            <person name="Martinez A.T."/>
            <person name="Yadav J."/>
            <person name="Master E."/>
            <person name="Magnuson J.K."/>
            <person name="James T."/>
            <person name="Yaver D."/>
            <person name="Berka R."/>
            <person name="Labutti K."/>
            <person name="Lipzen A."/>
            <person name="Aerts A."/>
            <person name="Barry K."/>
            <person name="Henrissat B."/>
            <person name="Blanchette R."/>
            <person name="Grigoriev I."/>
            <person name="Cullen D."/>
        </authorList>
    </citation>
    <scope>NUCLEOTIDE SEQUENCE [LARGE SCALE GENOMIC DNA]</scope>
    <source>
        <strain evidence="2 3">MAD-698-R-SB12</strain>
    </source>
</reference>
<dbReference type="STRING" id="670580.A0A1X6NGH6"/>
<dbReference type="Gene3D" id="1.20.58.340">
    <property type="entry name" value="Magnesium transport protein CorA, transmembrane region"/>
    <property type="match status" value="1"/>
</dbReference>
<keyword evidence="1" id="KW-0472">Membrane</keyword>
<evidence type="ECO:0008006" key="4">
    <source>
        <dbReference type="Google" id="ProtNLM"/>
    </source>
</evidence>
<dbReference type="GeneID" id="36322266"/>
<dbReference type="PANTHER" id="PTHR21535">
    <property type="entry name" value="MAGNESIUM AND COBALT TRANSPORT PROTEIN/MITOCHONDRIAL IMPORT INNER MEMBRANE TRANSLOCASE SUBUNIT TIM8"/>
    <property type="match status" value="1"/>
</dbReference>
<dbReference type="OrthoDB" id="29879at2759"/>
<evidence type="ECO:0000313" key="3">
    <source>
        <dbReference type="Proteomes" id="UP000194127"/>
    </source>
</evidence>
<feature type="transmembrane region" description="Helical" evidence="1">
    <location>
        <begin position="199"/>
        <end position="224"/>
    </location>
</feature>
<dbReference type="AlphaFoldDB" id="A0A1X6NGH6"/>
<evidence type="ECO:0000256" key="1">
    <source>
        <dbReference type="SAM" id="Phobius"/>
    </source>
</evidence>
<dbReference type="InterPro" id="IPR045861">
    <property type="entry name" value="CorA_cytoplasmic_dom"/>
</dbReference>
<protein>
    <recommendedName>
        <fullName evidence="4">Magnesium transporter</fullName>
    </recommendedName>
</protein>
<keyword evidence="1" id="KW-0812">Transmembrane</keyword>
<dbReference type="RefSeq" id="XP_024344320.1">
    <property type="nucleotide sequence ID" value="XM_024477316.1"/>
</dbReference>
<dbReference type="GO" id="GO:0016020">
    <property type="term" value="C:membrane"/>
    <property type="evidence" value="ECO:0007669"/>
    <property type="project" value="TreeGrafter"/>
</dbReference>
<dbReference type="EMBL" id="KZ110591">
    <property type="protein sequence ID" value="OSX67526.1"/>
    <property type="molecule type" value="Genomic_DNA"/>
</dbReference>
<dbReference type="GO" id="GO:0015095">
    <property type="term" value="F:magnesium ion transmembrane transporter activity"/>
    <property type="evidence" value="ECO:0007669"/>
    <property type="project" value="TreeGrafter"/>
</dbReference>
<evidence type="ECO:0000313" key="2">
    <source>
        <dbReference type="EMBL" id="OSX67526.1"/>
    </source>
</evidence>
<organism evidence="2 3">
    <name type="scientific">Postia placenta MAD-698-R-SB12</name>
    <dbReference type="NCBI Taxonomy" id="670580"/>
    <lineage>
        <taxon>Eukaryota</taxon>
        <taxon>Fungi</taxon>
        <taxon>Dikarya</taxon>
        <taxon>Basidiomycota</taxon>
        <taxon>Agaricomycotina</taxon>
        <taxon>Agaricomycetes</taxon>
        <taxon>Polyporales</taxon>
        <taxon>Adustoporiaceae</taxon>
        <taxon>Rhodonia</taxon>
    </lineage>
</organism>
<dbReference type="Proteomes" id="UP000194127">
    <property type="component" value="Unassembled WGS sequence"/>
</dbReference>
<sequence length="236" mass="27107">MSTPTLTEKASARLKSMERKTRFSLPMQWPLCIRRTRRRLREGFAHFQVVFKHTSTISSTSTVHRMARTRRLVTSLARFLAHKSEVVAQLQKRLLTIGEWGLGRGTDHDHDVFIYMGDVQDHIITLQQSLAHYERVLSQAHPTYISRLRMSLSKAQSGTDGALVTLSTVSLGVLLVQTLIGLVSMNIHLPQNYLHGYKYNAFAVVIALSVMISLVYGFVVRMWWIQARQKRRLKYL</sequence>
<proteinExistence type="predicted"/>
<dbReference type="PANTHER" id="PTHR21535:SF90">
    <property type="entry name" value="CORA METAL ION TRANSPORTER"/>
    <property type="match status" value="1"/>
</dbReference>
<gene>
    <name evidence="2" type="ORF">POSPLADRAFT_1038037</name>
</gene>
<keyword evidence="3" id="KW-1185">Reference proteome</keyword>
<keyword evidence="1" id="KW-1133">Transmembrane helix</keyword>
<dbReference type="SUPFAM" id="SSF143865">
    <property type="entry name" value="CorA soluble domain-like"/>
    <property type="match status" value="1"/>
</dbReference>
<name>A0A1X6NGH6_9APHY</name>